<dbReference type="EMBL" id="JBHLUH010000060">
    <property type="protein sequence ID" value="MFC0531473.1"/>
    <property type="molecule type" value="Genomic_DNA"/>
</dbReference>
<feature type="domain" description="DhaK" evidence="1">
    <location>
        <begin position="7"/>
        <end position="330"/>
    </location>
</feature>
<sequence>MQKIINDPEDFVDEVLDGILLAHPGWLRAVEEEPRALVRAAGAIPGKVGIATGGGSGHLPVFLGYVGEGLADGVAVGNVFASPSARQMLAVTRAVDAGAGVLHLYGNYQGDTLHFETAAEQAEAEGIAVRSVRVCDDVASAPAANRSDRRGVAGIVFAYKLAGARAAEGADLDAVTATAADAVANTRSLGVALAPSTVPTAGRPTFTLDAGEMELGMGIHGEPGVRRGPLARADEITADLVDTIVADLPFVAGDRVAVLVNGLGATPLEELYVVYRAVRRRLDGYDITVHRGYVGEYATSLEMAGCSVSLLRLDDERTRLLDAPAYSPLFRQGGGW</sequence>
<protein>
    <submittedName>
        <fullName evidence="2">Dihydroxyacetone kinase subunit DhaK</fullName>
    </submittedName>
</protein>
<dbReference type="PANTHER" id="PTHR28629:SF4">
    <property type="entry name" value="TRIOKINASE_FMN CYCLASE"/>
    <property type="match status" value="1"/>
</dbReference>
<dbReference type="Gene3D" id="3.30.1180.20">
    <property type="entry name" value="Dihydroxyacetone kinase, domain 2"/>
    <property type="match status" value="1"/>
</dbReference>
<comment type="caution">
    <text evidence="2">The sequence shown here is derived from an EMBL/GenBank/DDBJ whole genome shotgun (WGS) entry which is preliminary data.</text>
</comment>
<reference evidence="2 3" key="1">
    <citation type="submission" date="2024-09" db="EMBL/GenBank/DDBJ databases">
        <authorList>
            <person name="Sun Q."/>
            <person name="Mori K."/>
        </authorList>
    </citation>
    <scope>NUCLEOTIDE SEQUENCE [LARGE SCALE GENOMIC DNA]</scope>
    <source>
        <strain evidence="2 3">TBRC 3947</strain>
    </source>
</reference>
<proteinExistence type="predicted"/>
<dbReference type="PANTHER" id="PTHR28629">
    <property type="entry name" value="TRIOKINASE/FMN CYCLASE"/>
    <property type="match status" value="1"/>
</dbReference>
<dbReference type="InterPro" id="IPR004006">
    <property type="entry name" value="DhaK_dom"/>
</dbReference>
<evidence type="ECO:0000313" key="3">
    <source>
        <dbReference type="Proteomes" id="UP001589867"/>
    </source>
</evidence>
<dbReference type="PROSITE" id="PS51481">
    <property type="entry name" value="DHAK"/>
    <property type="match status" value="1"/>
</dbReference>
<dbReference type="Gene3D" id="3.40.50.10440">
    <property type="entry name" value="Dihydroxyacetone kinase, domain 1"/>
    <property type="match status" value="1"/>
</dbReference>
<dbReference type="Proteomes" id="UP001589867">
    <property type="component" value="Unassembled WGS sequence"/>
</dbReference>
<evidence type="ECO:0000259" key="1">
    <source>
        <dbReference type="PROSITE" id="PS51481"/>
    </source>
</evidence>
<accession>A0ABV6M9V2</accession>
<evidence type="ECO:0000313" key="2">
    <source>
        <dbReference type="EMBL" id="MFC0531473.1"/>
    </source>
</evidence>
<organism evidence="2 3">
    <name type="scientific">Phytohabitans kaempferiae</name>
    <dbReference type="NCBI Taxonomy" id="1620943"/>
    <lineage>
        <taxon>Bacteria</taxon>
        <taxon>Bacillati</taxon>
        <taxon>Actinomycetota</taxon>
        <taxon>Actinomycetes</taxon>
        <taxon>Micromonosporales</taxon>
        <taxon>Micromonosporaceae</taxon>
    </lineage>
</organism>
<name>A0ABV6M9V2_9ACTN</name>
<gene>
    <name evidence="2" type="ORF">ACFFIA_27895</name>
</gene>
<dbReference type="Pfam" id="PF02733">
    <property type="entry name" value="Dak1"/>
    <property type="match status" value="1"/>
</dbReference>
<keyword evidence="2" id="KW-0808">Transferase</keyword>
<dbReference type="GO" id="GO:0016301">
    <property type="term" value="F:kinase activity"/>
    <property type="evidence" value="ECO:0007669"/>
    <property type="project" value="UniProtKB-KW"/>
</dbReference>
<keyword evidence="3" id="KW-1185">Reference proteome</keyword>
<dbReference type="RefSeq" id="WP_377255951.1">
    <property type="nucleotide sequence ID" value="NZ_JBHLUH010000060.1"/>
</dbReference>
<keyword evidence="2" id="KW-0418">Kinase</keyword>
<dbReference type="SUPFAM" id="SSF82549">
    <property type="entry name" value="DAK1/DegV-like"/>
    <property type="match status" value="1"/>
</dbReference>
<dbReference type="InterPro" id="IPR050861">
    <property type="entry name" value="Dihydroxyacetone_Kinase"/>
</dbReference>